<evidence type="ECO:0000313" key="1">
    <source>
        <dbReference type="Proteomes" id="UP000095285"/>
    </source>
</evidence>
<sequence length="168" mass="18533">MSPTSLRKASLCRRRRKAIAANPDSSSDEDSLSGGLNGAVSIIDHSFVTNDTGFGDEITGTSVANNILAPSRIMPLLPDSPIRSNQNFSSGISPFTLGLIWYRWKEKERMDEHGVILSGQFIAVGLLAHSVHDGQNVCNQWDIDNEVSFALIRQADVDESQEVWLYNR</sequence>
<keyword evidence="1" id="KW-1185">Reference proteome</keyword>
<proteinExistence type="predicted"/>
<organism evidence="1 2">
    <name type="scientific">Loa loa</name>
    <name type="common">Eye worm</name>
    <name type="synonym">Filaria loa</name>
    <dbReference type="NCBI Taxonomy" id="7209"/>
    <lineage>
        <taxon>Eukaryota</taxon>
        <taxon>Metazoa</taxon>
        <taxon>Ecdysozoa</taxon>
        <taxon>Nematoda</taxon>
        <taxon>Chromadorea</taxon>
        <taxon>Rhabditida</taxon>
        <taxon>Spirurina</taxon>
        <taxon>Spiruromorpha</taxon>
        <taxon>Filarioidea</taxon>
        <taxon>Onchocercidae</taxon>
        <taxon>Loa</taxon>
    </lineage>
</organism>
<dbReference type="STRING" id="7209.A0A1I7V815"/>
<name>A0A1I7V815_LOALO</name>
<dbReference type="WBParaSite" id="EN70_1087">
    <property type="protein sequence ID" value="EN70_1087"/>
    <property type="gene ID" value="EN70_1087"/>
</dbReference>
<reference evidence="1" key="1">
    <citation type="submission" date="2012-04" db="EMBL/GenBank/DDBJ databases">
        <title>The Genome Sequence of Loa loa.</title>
        <authorList>
            <consortium name="The Broad Institute Genome Sequencing Platform"/>
            <consortium name="Broad Institute Genome Sequencing Center for Infectious Disease"/>
            <person name="Nutman T.B."/>
            <person name="Fink D.L."/>
            <person name="Russ C."/>
            <person name="Young S."/>
            <person name="Zeng Q."/>
            <person name="Gargeya S."/>
            <person name="Alvarado L."/>
            <person name="Berlin A."/>
            <person name="Chapman S.B."/>
            <person name="Chen Z."/>
            <person name="Freedman E."/>
            <person name="Gellesch M."/>
            <person name="Goldberg J."/>
            <person name="Griggs A."/>
            <person name="Gujja S."/>
            <person name="Heilman E.R."/>
            <person name="Heiman D."/>
            <person name="Howarth C."/>
            <person name="Mehta T."/>
            <person name="Neiman D."/>
            <person name="Pearson M."/>
            <person name="Roberts A."/>
            <person name="Saif S."/>
            <person name="Shea T."/>
            <person name="Shenoy N."/>
            <person name="Sisk P."/>
            <person name="Stolte C."/>
            <person name="Sykes S."/>
            <person name="White J."/>
            <person name="Yandava C."/>
            <person name="Haas B."/>
            <person name="Henn M.R."/>
            <person name="Nusbaum C."/>
            <person name="Birren B."/>
        </authorList>
    </citation>
    <scope>NUCLEOTIDE SEQUENCE [LARGE SCALE GENOMIC DNA]</scope>
</reference>
<accession>A0A1I7V815</accession>
<protein>
    <submittedName>
        <fullName evidence="2">Uncharacterized protein</fullName>
    </submittedName>
</protein>
<evidence type="ECO:0000313" key="2">
    <source>
        <dbReference type="WBParaSite" id="EN70_1087"/>
    </source>
</evidence>
<reference evidence="2" key="2">
    <citation type="submission" date="2016-11" db="UniProtKB">
        <authorList>
            <consortium name="WormBaseParasite"/>
        </authorList>
    </citation>
    <scope>IDENTIFICATION</scope>
</reference>
<dbReference type="Proteomes" id="UP000095285">
    <property type="component" value="Unassembled WGS sequence"/>
</dbReference>
<dbReference type="AlphaFoldDB" id="A0A1I7V815"/>